<keyword evidence="2" id="KW-1185">Reference proteome</keyword>
<proteinExistence type="predicted"/>
<gene>
    <name evidence="1" type="ORF">N7E81_17735</name>
</gene>
<evidence type="ECO:0000313" key="2">
    <source>
        <dbReference type="Proteomes" id="UP001062165"/>
    </source>
</evidence>
<dbReference type="EMBL" id="CP106735">
    <property type="protein sequence ID" value="UXX79198.1"/>
    <property type="molecule type" value="Genomic_DNA"/>
</dbReference>
<protein>
    <submittedName>
        <fullName evidence="1">Uncharacterized protein</fullName>
    </submittedName>
</protein>
<name>A0ABY6D2A0_9BACT</name>
<evidence type="ECO:0000313" key="1">
    <source>
        <dbReference type="EMBL" id="UXX79198.1"/>
    </source>
</evidence>
<dbReference type="Proteomes" id="UP001062165">
    <property type="component" value="Chromosome"/>
</dbReference>
<reference evidence="1" key="1">
    <citation type="submission" date="2022-10" db="EMBL/GenBank/DDBJ databases">
        <title>Comparative genomics and taxonomic characterization of three novel marine species of genus Reichenbachiella exhibiting antioxidant and polysaccharide degradation activities.</title>
        <authorList>
            <person name="Muhammad N."/>
            <person name="Lee Y.-J."/>
            <person name="Ko J."/>
            <person name="Kim S.-G."/>
        </authorList>
    </citation>
    <scope>NUCLEOTIDE SEQUENCE</scope>
    <source>
        <strain evidence="1">Wsw4-B4</strain>
    </source>
</reference>
<organism evidence="1 2">
    <name type="scientific">Reichenbachiella carrageenanivorans</name>
    <dbReference type="NCBI Taxonomy" id="2979869"/>
    <lineage>
        <taxon>Bacteria</taxon>
        <taxon>Pseudomonadati</taxon>
        <taxon>Bacteroidota</taxon>
        <taxon>Cytophagia</taxon>
        <taxon>Cytophagales</taxon>
        <taxon>Reichenbachiellaceae</taxon>
        <taxon>Reichenbachiella</taxon>
    </lineage>
</organism>
<accession>A0ABY6D2A0</accession>
<dbReference type="RefSeq" id="WP_263050941.1">
    <property type="nucleotide sequence ID" value="NZ_CP106735.1"/>
</dbReference>
<sequence length="83" mass="9762">MSKTQEKYYLKILSDKDYNHSVVELKFQKLEIDLSKYNLFQVKSAISYLSRYEDEIDSIIINANQNIDIILNAATVKQERSKN</sequence>